<gene>
    <name evidence="2" type="ORF">HH304_12330</name>
</gene>
<dbReference type="AlphaFoldDB" id="A0A848J4B3"/>
<dbReference type="EMBL" id="JABBNU010000007">
    <property type="protein sequence ID" value="NMM49189.1"/>
    <property type="molecule type" value="Genomic_DNA"/>
</dbReference>
<dbReference type="Pfam" id="PF07791">
    <property type="entry name" value="Imm11"/>
    <property type="match status" value="1"/>
</dbReference>
<protein>
    <recommendedName>
        <fullName evidence="1">Immunity MXAN-0049 protein domain-containing protein</fullName>
    </recommendedName>
</protein>
<feature type="domain" description="Immunity MXAN-0049 protein" evidence="1">
    <location>
        <begin position="4"/>
        <end position="212"/>
    </location>
</feature>
<sequence length="219" mass="25026">MELKYYEIEPSVDLDIVGTIPQISNTKNGLKKADLDTYKKIKKAKSFPEKIPGLDNLILDTGAKLTDFLDCTFLAGLRGILVSLRMKKVLDGLKISAGKFYDVNLHYNGKVYEYYFLYFLESIDLVNYPKSIFVVADYLDMDEENEIKLNSYEMHGLENKKVEAGYIVNNKVISLKFMPDLFALPYSNIIYLSEVTKKNLEAANLTGFDINSTKTVFYK</sequence>
<name>A0A848J4B3_9BACT</name>
<organism evidence="2 3">
    <name type="scientific">Marinigracilibium pacificum</name>
    <dbReference type="NCBI Taxonomy" id="2729599"/>
    <lineage>
        <taxon>Bacteria</taxon>
        <taxon>Pseudomonadati</taxon>
        <taxon>Bacteroidota</taxon>
        <taxon>Cytophagia</taxon>
        <taxon>Cytophagales</taxon>
        <taxon>Flammeovirgaceae</taxon>
        <taxon>Marinigracilibium</taxon>
    </lineage>
</organism>
<dbReference type="RefSeq" id="WP_169681930.1">
    <property type="nucleotide sequence ID" value="NZ_JABBNU010000007.1"/>
</dbReference>
<comment type="caution">
    <text evidence="2">The sequence shown here is derived from an EMBL/GenBank/DDBJ whole genome shotgun (WGS) entry which is preliminary data.</text>
</comment>
<evidence type="ECO:0000313" key="3">
    <source>
        <dbReference type="Proteomes" id="UP000559010"/>
    </source>
</evidence>
<evidence type="ECO:0000313" key="2">
    <source>
        <dbReference type="EMBL" id="NMM49189.1"/>
    </source>
</evidence>
<dbReference type="Proteomes" id="UP000559010">
    <property type="component" value="Unassembled WGS sequence"/>
</dbReference>
<evidence type="ECO:0000259" key="1">
    <source>
        <dbReference type="Pfam" id="PF07791"/>
    </source>
</evidence>
<reference evidence="2 3" key="1">
    <citation type="submission" date="2020-04" db="EMBL/GenBank/DDBJ databases">
        <title>Flammeovirgaceae bacterium KN852 isolated from deep sea.</title>
        <authorList>
            <person name="Zhang D.-C."/>
        </authorList>
    </citation>
    <scope>NUCLEOTIDE SEQUENCE [LARGE SCALE GENOMIC DNA]</scope>
    <source>
        <strain evidence="2 3">KN852</strain>
    </source>
</reference>
<proteinExistence type="predicted"/>
<dbReference type="InterPro" id="IPR012433">
    <property type="entry name" value="Imm11"/>
</dbReference>
<accession>A0A848J4B3</accession>
<keyword evidence="3" id="KW-1185">Reference proteome</keyword>